<dbReference type="Gene3D" id="3.20.20.80">
    <property type="entry name" value="Glycosidases"/>
    <property type="match status" value="1"/>
</dbReference>
<dbReference type="SUPFAM" id="SSF57016">
    <property type="entry name" value="Plant lectins/antimicrobial peptides"/>
    <property type="match status" value="1"/>
</dbReference>
<proteinExistence type="inferred from homology"/>
<dbReference type="InterPro" id="IPR036861">
    <property type="entry name" value="Endochitinase-like_sf"/>
</dbReference>
<dbReference type="PROSITE" id="PS51910">
    <property type="entry name" value="GH18_2"/>
    <property type="match status" value="1"/>
</dbReference>
<dbReference type="Gene3D" id="3.10.50.10">
    <property type="match status" value="1"/>
</dbReference>
<dbReference type="EMBL" id="ML993623">
    <property type="protein sequence ID" value="KAF2160903.1"/>
    <property type="molecule type" value="Genomic_DNA"/>
</dbReference>
<evidence type="ECO:0000313" key="7">
    <source>
        <dbReference type="Proteomes" id="UP000799537"/>
    </source>
</evidence>
<dbReference type="AlphaFoldDB" id="A0A6A6C1Y7"/>
<keyword evidence="3" id="KW-0147">Chitin-binding</keyword>
<feature type="domain" description="GH18" evidence="5">
    <location>
        <begin position="70"/>
        <end position="439"/>
    </location>
</feature>
<dbReference type="SUPFAM" id="SSF51445">
    <property type="entry name" value="(Trans)glycosidases"/>
    <property type="match status" value="1"/>
</dbReference>
<dbReference type="InterPro" id="IPR053214">
    <property type="entry name" value="LysM12-like"/>
</dbReference>
<dbReference type="PANTHER" id="PTHR47700:SF1">
    <property type="entry name" value="CHITINASE"/>
    <property type="match status" value="1"/>
</dbReference>
<keyword evidence="6" id="KW-0378">Hydrolase</keyword>
<evidence type="ECO:0000256" key="2">
    <source>
        <dbReference type="ARBA" id="ARBA00012729"/>
    </source>
</evidence>
<dbReference type="Pfam" id="PF00704">
    <property type="entry name" value="Glyco_hydro_18"/>
    <property type="match status" value="1"/>
</dbReference>
<dbReference type="GO" id="GO:0008061">
    <property type="term" value="F:chitin binding"/>
    <property type="evidence" value="ECO:0007669"/>
    <property type="project" value="UniProtKB-KW"/>
</dbReference>
<dbReference type="PANTHER" id="PTHR47700">
    <property type="entry name" value="V CHITINASE, PUTATIVE (AFU_ORTHOLOGUE AFUA_6G13720)-RELATED"/>
    <property type="match status" value="1"/>
</dbReference>
<gene>
    <name evidence="6" type="ORF">M409DRAFT_37669</name>
</gene>
<dbReference type="InterPro" id="IPR001223">
    <property type="entry name" value="Glyco_hydro18_cat"/>
</dbReference>
<protein>
    <recommendedName>
        <fullName evidence="2">chitinase</fullName>
        <ecNumber evidence="2">3.2.1.14</ecNumber>
    </recommendedName>
</protein>
<dbReference type="CDD" id="cd02878">
    <property type="entry name" value="GH18_zymocin_alpha"/>
    <property type="match status" value="1"/>
</dbReference>
<dbReference type="SUPFAM" id="SSF54556">
    <property type="entry name" value="Chitinase insertion domain"/>
    <property type="match status" value="1"/>
</dbReference>
<keyword evidence="7" id="KW-1185">Reference proteome</keyword>
<accession>A0A6A6C1Y7</accession>
<dbReference type="InterPro" id="IPR029070">
    <property type="entry name" value="Chitinase_insertion_sf"/>
</dbReference>
<dbReference type="InterPro" id="IPR017853">
    <property type="entry name" value="GH"/>
</dbReference>
<dbReference type="GO" id="GO:0005975">
    <property type="term" value="P:carbohydrate metabolic process"/>
    <property type="evidence" value="ECO:0007669"/>
    <property type="project" value="InterPro"/>
</dbReference>
<evidence type="ECO:0000256" key="4">
    <source>
        <dbReference type="ARBA" id="ARBA00023026"/>
    </source>
</evidence>
<dbReference type="Proteomes" id="UP000799537">
    <property type="component" value="Unassembled WGS sequence"/>
</dbReference>
<name>A0A6A6C1Y7_ZASCE</name>
<comment type="similarity">
    <text evidence="1">Belongs to the glycosyl hydrolase 18 family. Chitinase class V subfamily.</text>
</comment>
<feature type="non-terminal residue" evidence="6">
    <location>
        <position position="1"/>
    </location>
</feature>
<dbReference type="EC" id="3.2.1.14" evidence="2"/>
<keyword evidence="4" id="KW-0843">Virulence</keyword>
<dbReference type="OrthoDB" id="73875at2759"/>
<reference evidence="6" key="1">
    <citation type="journal article" date="2020" name="Stud. Mycol.">
        <title>101 Dothideomycetes genomes: a test case for predicting lifestyles and emergence of pathogens.</title>
        <authorList>
            <person name="Haridas S."/>
            <person name="Albert R."/>
            <person name="Binder M."/>
            <person name="Bloem J."/>
            <person name="Labutti K."/>
            <person name="Salamov A."/>
            <person name="Andreopoulos B."/>
            <person name="Baker S."/>
            <person name="Barry K."/>
            <person name="Bills G."/>
            <person name="Bluhm B."/>
            <person name="Cannon C."/>
            <person name="Castanera R."/>
            <person name="Culley D."/>
            <person name="Daum C."/>
            <person name="Ezra D."/>
            <person name="Gonzalez J."/>
            <person name="Henrissat B."/>
            <person name="Kuo A."/>
            <person name="Liang C."/>
            <person name="Lipzen A."/>
            <person name="Lutzoni F."/>
            <person name="Magnuson J."/>
            <person name="Mondo S."/>
            <person name="Nolan M."/>
            <person name="Ohm R."/>
            <person name="Pangilinan J."/>
            <person name="Park H.-J."/>
            <person name="Ramirez L."/>
            <person name="Alfaro M."/>
            <person name="Sun H."/>
            <person name="Tritt A."/>
            <person name="Yoshinaga Y."/>
            <person name="Zwiers L.-H."/>
            <person name="Turgeon B."/>
            <person name="Goodwin S."/>
            <person name="Spatafora J."/>
            <person name="Crous P."/>
            <person name="Grigoriev I."/>
        </authorList>
    </citation>
    <scope>NUCLEOTIDE SEQUENCE</scope>
    <source>
        <strain evidence="6">ATCC 36951</strain>
    </source>
</reference>
<dbReference type="RefSeq" id="XP_033661792.1">
    <property type="nucleotide sequence ID" value="XM_033810779.1"/>
</dbReference>
<evidence type="ECO:0000256" key="3">
    <source>
        <dbReference type="ARBA" id="ARBA00022669"/>
    </source>
</evidence>
<organism evidence="6 7">
    <name type="scientific">Zasmidium cellare ATCC 36951</name>
    <dbReference type="NCBI Taxonomy" id="1080233"/>
    <lineage>
        <taxon>Eukaryota</taxon>
        <taxon>Fungi</taxon>
        <taxon>Dikarya</taxon>
        <taxon>Ascomycota</taxon>
        <taxon>Pezizomycotina</taxon>
        <taxon>Dothideomycetes</taxon>
        <taxon>Dothideomycetidae</taxon>
        <taxon>Mycosphaerellales</taxon>
        <taxon>Mycosphaerellaceae</taxon>
        <taxon>Zasmidium</taxon>
    </lineage>
</organism>
<sequence length="969" mass="103939">TVAPPAGTNFSTMNEYPLNACCDAFGQCGTTEEFCTNTNTGVPGSRAPGTNGCISNCGTDVVIGAKPSTYMKFGFYEGYNLGRPCLYQTPGQIDTSNYTHLGYSFGTLSTDYEVQIGDPLSMYTWDEFLRLEGPSKILVIGRWAFSTDTDTYNIFRQGVTAENRQTMANNIATFVKNSNVDGVCIDWEYPGAPDIPGIPPDSPDSGMNYLEFLKLLRTALPSNSQLSVAMPASYWYLKNFPVSDMSGVLDYAIFMTYDLHSTWDGGNQYSQERCSTGDCLRSDVNLTETINSLAMVTKAGLPSTKVVVGTTSYGRSFKMARAGCDGPDCMWVGSAGQSEAEPGPCTQTAGYLANADIEAIINNASRVTKQYLDSTSDSTILVYDDVQWVAYESDSLRDTRATLYQGINMGGVCDWAIDLQTCNEPPSRSNSWAEFISAVNVGSDPADVGNRTGNWTTLTCTDDAVTNIRGLTPQERWDELDCKDAWTDVISVWQNIDQGHDSLSFTESISDTLHGPENANCSQAGPLSNCEQTQQCSDFVGEGTGPAGYEIWNSMMYTSFIDAITGFAALSIDSSLSSFEDTFAPVPPPPSDEVAQLIIAFVTLGASAIAAPFFNSSKSIFKSLPYFAANPNILGIDKDLTSALITFGSNVAKDVITGGPGSAWTVEDQDSFSAYLGQIVFGCSNATTYTLAGLFNGSDAGITTLSTAIADSHFIEGNTGTPQTSTLSSETISDLEAAMTRVFYGFAIPLAWSATNKGVIVMDTGYTCDQAPLSADTLLELNLDTADGTQASSCYNNEIYYLVYYDTMDLQGESGDPPDDTFEPAPGSSDLDGTIWGTVTVDDIVKGAVRTYQQNGNENGGAVADPTHPGTLADLQNVDITTPGFIRIPVCSSGEAQNAVSPHYSNRINASDPNNPCVPLQGVTECESFTYTSETSSASALVSDCQDIINNIQQTTRLWNATLNIYIAS</sequence>
<evidence type="ECO:0000313" key="6">
    <source>
        <dbReference type="EMBL" id="KAF2160903.1"/>
    </source>
</evidence>
<dbReference type="SMART" id="SM00636">
    <property type="entry name" value="Glyco_18"/>
    <property type="match status" value="1"/>
</dbReference>
<evidence type="ECO:0000259" key="5">
    <source>
        <dbReference type="PROSITE" id="PS51910"/>
    </source>
</evidence>
<evidence type="ECO:0000256" key="1">
    <source>
        <dbReference type="ARBA" id="ARBA00008682"/>
    </source>
</evidence>
<dbReference type="InterPro" id="IPR011583">
    <property type="entry name" value="Chitinase_II/V-like_cat"/>
</dbReference>
<dbReference type="GO" id="GO:0008843">
    <property type="term" value="F:endochitinase activity"/>
    <property type="evidence" value="ECO:0007669"/>
    <property type="project" value="UniProtKB-EC"/>
</dbReference>
<dbReference type="GeneID" id="54564051"/>